<feature type="transmembrane region" description="Helical" evidence="9">
    <location>
        <begin position="200"/>
        <end position="221"/>
    </location>
</feature>
<keyword evidence="12" id="KW-1185">Reference proteome</keyword>
<keyword evidence="2" id="KW-0813">Transport</keyword>
<dbReference type="GO" id="GO:0020037">
    <property type="term" value="F:heme binding"/>
    <property type="evidence" value="ECO:0007669"/>
    <property type="project" value="TreeGrafter"/>
</dbReference>
<accession>A0A1T4XMC8</accession>
<evidence type="ECO:0000313" key="12">
    <source>
        <dbReference type="Proteomes" id="UP000190027"/>
    </source>
</evidence>
<dbReference type="Proteomes" id="UP000190027">
    <property type="component" value="Unassembled WGS sequence"/>
</dbReference>
<dbReference type="InterPro" id="IPR051936">
    <property type="entry name" value="Heme-iron_electron_transfer"/>
</dbReference>
<dbReference type="PANTHER" id="PTHR30598">
    <property type="entry name" value="NITRATE REDUCTASE PRIVATE CHAPERONE, REDOX ENZYME MATURATION PROTEIN REMP FAMILY"/>
    <property type="match status" value="1"/>
</dbReference>
<sequence length="340" mass="38984">MTAMYSLVFVFLLVLIPLLGVGSAHLEFFFAVCVPTTAIIIFLAGFVYKIFQWTRSPVPFRIPTTGGQQKSLDWIKQNKWDNPSNGAQTFVRMLLEVFAFRTLFRNTKVHLNKETGVLGYASSKWLWLFAILFHYGFFIVAVRHMRLFTEPVPIFFEWLEFGDGILQLGVPRLYLSDLLLVTGVSLLLIRRLWDSRVRYISLFTDYFPLLLILSVALSGIYMRFFDKVDVVAVKAVTMGLVTFNYANLPFEQISASFYVHVFLVSTLLAYFPFSKLMHLGGVFLSPTRNMPNDTRIKHHENPWNPDIKPHSYEAYEKDFGPAMHEAGLPVVDPANRGEEA</sequence>
<keyword evidence="3" id="KW-1003">Cell membrane</keyword>
<dbReference type="Pfam" id="PF02665">
    <property type="entry name" value="Nitrate_red_gam"/>
    <property type="match status" value="1"/>
</dbReference>
<dbReference type="EMBL" id="FUYC01000012">
    <property type="protein sequence ID" value="SKA90686.1"/>
    <property type="molecule type" value="Genomic_DNA"/>
</dbReference>
<feature type="transmembrane region" description="Helical" evidence="9">
    <location>
        <begin position="34"/>
        <end position="51"/>
    </location>
</feature>
<evidence type="ECO:0000256" key="8">
    <source>
        <dbReference type="ARBA" id="ARBA00023136"/>
    </source>
</evidence>
<evidence type="ECO:0000256" key="9">
    <source>
        <dbReference type="SAM" id="Phobius"/>
    </source>
</evidence>
<comment type="subcellular location">
    <subcellularLocation>
        <location evidence="1">Cell membrane</location>
        <topology evidence="1">Multi-pass membrane protein</topology>
    </subcellularLocation>
</comment>
<name>A0A1T4XMC8_9BACT</name>
<dbReference type="SUPFAM" id="SSF103501">
    <property type="entry name" value="Respiratory nitrate reductase 1 gamma chain"/>
    <property type="match status" value="1"/>
</dbReference>
<evidence type="ECO:0000256" key="5">
    <source>
        <dbReference type="ARBA" id="ARBA00022982"/>
    </source>
</evidence>
<dbReference type="GO" id="GO:0019645">
    <property type="term" value="P:anaerobic electron transport chain"/>
    <property type="evidence" value="ECO:0007669"/>
    <property type="project" value="TreeGrafter"/>
</dbReference>
<protein>
    <submittedName>
        <fullName evidence="11">Nitrate reductase gamma subunit</fullName>
    </submittedName>
</protein>
<proteinExistence type="predicted"/>
<organism evidence="11 12">
    <name type="scientific">Paucidesulfovibrio gracilis DSM 16080</name>
    <dbReference type="NCBI Taxonomy" id="1121449"/>
    <lineage>
        <taxon>Bacteria</taxon>
        <taxon>Pseudomonadati</taxon>
        <taxon>Thermodesulfobacteriota</taxon>
        <taxon>Desulfovibrionia</taxon>
        <taxon>Desulfovibrionales</taxon>
        <taxon>Desulfovibrionaceae</taxon>
        <taxon>Paucidesulfovibrio</taxon>
    </lineage>
</organism>
<evidence type="ECO:0000259" key="10">
    <source>
        <dbReference type="Pfam" id="PF02665"/>
    </source>
</evidence>
<keyword evidence="6 9" id="KW-1133">Transmembrane helix</keyword>
<gene>
    <name evidence="11" type="ORF">SAMN02745704_02256</name>
</gene>
<dbReference type="RefSeq" id="WP_078717801.1">
    <property type="nucleotide sequence ID" value="NZ_FUYC01000012.1"/>
</dbReference>
<dbReference type="OrthoDB" id="9769404at2"/>
<keyword evidence="4 9" id="KW-0812">Transmembrane</keyword>
<keyword evidence="8 9" id="KW-0472">Membrane</keyword>
<feature type="domain" description="NarG-like" evidence="10">
    <location>
        <begin position="95"/>
        <end position="279"/>
    </location>
</feature>
<evidence type="ECO:0000256" key="4">
    <source>
        <dbReference type="ARBA" id="ARBA00022692"/>
    </source>
</evidence>
<evidence type="ECO:0000256" key="6">
    <source>
        <dbReference type="ARBA" id="ARBA00022989"/>
    </source>
</evidence>
<evidence type="ECO:0000256" key="3">
    <source>
        <dbReference type="ARBA" id="ARBA00022475"/>
    </source>
</evidence>
<feature type="transmembrane region" description="Helical" evidence="9">
    <location>
        <begin position="125"/>
        <end position="145"/>
    </location>
</feature>
<dbReference type="AlphaFoldDB" id="A0A1T4XMC8"/>
<dbReference type="GO" id="GO:0005886">
    <property type="term" value="C:plasma membrane"/>
    <property type="evidence" value="ECO:0007669"/>
    <property type="project" value="UniProtKB-SubCell"/>
</dbReference>
<dbReference type="STRING" id="1121449.SAMN02745704_02256"/>
<dbReference type="InterPro" id="IPR023234">
    <property type="entry name" value="NarG-like_domain"/>
</dbReference>
<dbReference type="GO" id="GO:0009055">
    <property type="term" value="F:electron transfer activity"/>
    <property type="evidence" value="ECO:0007669"/>
    <property type="project" value="TreeGrafter"/>
</dbReference>
<evidence type="ECO:0000256" key="7">
    <source>
        <dbReference type="ARBA" id="ARBA00023002"/>
    </source>
</evidence>
<dbReference type="GO" id="GO:0008940">
    <property type="term" value="F:nitrate reductase activity"/>
    <property type="evidence" value="ECO:0007669"/>
    <property type="project" value="TreeGrafter"/>
</dbReference>
<evidence type="ECO:0000313" key="11">
    <source>
        <dbReference type="EMBL" id="SKA90686.1"/>
    </source>
</evidence>
<dbReference type="InterPro" id="IPR047660">
    <property type="entry name" value="DsrM"/>
</dbReference>
<evidence type="ECO:0000256" key="1">
    <source>
        <dbReference type="ARBA" id="ARBA00004651"/>
    </source>
</evidence>
<evidence type="ECO:0000256" key="2">
    <source>
        <dbReference type="ARBA" id="ARBA00022448"/>
    </source>
</evidence>
<keyword evidence="5" id="KW-0249">Electron transport</keyword>
<dbReference type="Gene3D" id="1.20.950.20">
    <property type="entry name" value="Transmembrane di-heme cytochromes, Chain C"/>
    <property type="match status" value="1"/>
</dbReference>
<keyword evidence="7" id="KW-0560">Oxidoreductase</keyword>
<reference evidence="11 12" key="1">
    <citation type="submission" date="2017-02" db="EMBL/GenBank/DDBJ databases">
        <authorList>
            <person name="Peterson S.W."/>
        </authorList>
    </citation>
    <scope>NUCLEOTIDE SEQUENCE [LARGE SCALE GENOMIC DNA]</scope>
    <source>
        <strain evidence="11 12">DSM 16080</strain>
    </source>
</reference>
<dbReference type="PANTHER" id="PTHR30598:SF3">
    <property type="entry name" value="RESPIRATORY NITRATE REDUCTASE 1 GAMMA CHAIN"/>
    <property type="match status" value="1"/>
</dbReference>
<feature type="transmembrane region" description="Helical" evidence="9">
    <location>
        <begin position="255"/>
        <end position="273"/>
    </location>
</feature>
<dbReference type="InterPro" id="IPR036197">
    <property type="entry name" value="NarG-like_sf"/>
</dbReference>
<dbReference type="NCBIfam" id="NF038037">
    <property type="entry name" value="cytob_DsrM"/>
    <property type="match status" value="1"/>
</dbReference>
<feature type="transmembrane region" description="Helical" evidence="9">
    <location>
        <begin position="165"/>
        <end position="188"/>
    </location>
</feature>